<evidence type="ECO:0000256" key="20">
    <source>
        <dbReference type="RuleBase" id="RU362084"/>
    </source>
</evidence>
<keyword evidence="17" id="KW-0739">Sodium transport</keyword>
<evidence type="ECO:0000256" key="10">
    <source>
        <dbReference type="ARBA" id="ARBA00022840"/>
    </source>
</evidence>
<dbReference type="SFLD" id="SFLDG00002">
    <property type="entry name" value="C1.7:_P-type_atpase_like"/>
    <property type="match status" value="1"/>
</dbReference>
<dbReference type="InterPro" id="IPR008250">
    <property type="entry name" value="ATPase_P-typ_transduc_dom_A_sf"/>
</dbReference>
<dbReference type="PRINTS" id="PR00119">
    <property type="entry name" value="CATATPASE"/>
</dbReference>
<dbReference type="InterPro" id="IPR044492">
    <property type="entry name" value="P_typ_ATPase_HD_dom"/>
</dbReference>
<keyword evidence="4" id="KW-1003">Cell membrane</keyword>
<evidence type="ECO:0000256" key="16">
    <source>
        <dbReference type="ARBA" id="ARBA00023136"/>
    </source>
</evidence>
<feature type="transmembrane region" description="Helical" evidence="20">
    <location>
        <begin position="132"/>
        <end position="151"/>
    </location>
</feature>
<dbReference type="InterPro" id="IPR001757">
    <property type="entry name" value="P_typ_ATPase"/>
</dbReference>
<feature type="transmembrane region" description="Helical" evidence="20">
    <location>
        <begin position="977"/>
        <end position="996"/>
    </location>
</feature>
<reference evidence="23" key="1">
    <citation type="submission" date="2025-08" db="UniProtKB">
        <authorList>
            <consortium name="RefSeq"/>
        </authorList>
    </citation>
    <scope>IDENTIFICATION</scope>
    <source>
        <tissue evidence="23">Entire body</tissue>
    </source>
</reference>
<dbReference type="Proteomes" id="UP000192223">
    <property type="component" value="Unplaced"/>
</dbReference>
<comment type="subcellular location">
    <subcellularLocation>
        <location evidence="1 20">Cell membrane</location>
        <topology evidence="1 20">Multi-pass membrane protein</topology>
    </subcellularLocation>
</comment>
<evidence type="ECO:0000256" key="15">
    <source>
        <dbReference type="ARBA" id="ARBA00023065"/>
    </source>
</evidence>
<dbReference type="InterPro" id="IPR006068">
    <property type="entry name" value="ATPase_P-typ_cation-transptr_C"/>
</dbReference>
<dbReference type="PROSITE" id="PS00154">
    <property type="entry name" value="ATPASE_E1_E2"/>
    <property type="match status" value="1"/>
</dbReference>
<comment type="caution">
    <text evidence="20">Lacks conserved residue(s) required for the propagation of feature annotation.</text>
</comment>
<evidence type="ECO:0000256" key="6">
    <source>
        <dbReference type="ARBA" id="ARBA00022553"/>
    </source>
</evidence>
<keyword evidence="8 20" id="KW-0812">Transmembrane</keyword>
<feature type="transmembrane region" description="Helical" evidence="20">
    <location>
        <begin position="944"/>
        <end position="965"/>
    </location>
</feature>
<dbReference type="InterPro" id="IPR036412">
    <property type="entry name" value="HAD-like_sf"/>
</dbReference>
<dbReference type="InParanoid" id="A0A1W4WCX3"/>
<dbReference type="STRING" id="224129.A0A1W4WCX3"/>
<dbReference type="GO" id="GO:1902600">
    <property type="term" value="P:proton transmembrane transport"/>
    <property type="evidence" value="ECO:0007669"/>
    <property type="project" value="TreeGrafter"/>
</dbReference>
<keyword evidence="12" id="KW-1278">Translocase</keyword>
<comment type="subunit">
    <text evidence="19">The sodium/potassium-transporting ATPase is composed of a catalytic alpha subunit, an auxiliary non-catalytic beta subunit and an additional regulatory subunit.</text>
</comment>
<comment type="function">
    <text evidence="18">This is the catalytic component of the active enzyme, which catalyzes the hydrolysis of ATP coupled with the exchange of sodium and potassium ions across the plasma membrane. This action creates the electrochemical gradient of sodium and potassium ions, providing the energy for active transport of various nutrients.</text>
</comment>
<dbReference type="Pfam" id="PF00122">
    <property type="entry name" value="E1-E2_ATPase"/>
    <property type="match status" value="1"/>
</dbReference>
<feature type="transmembrane region" description="Helical" evidence="20">
    <location>
        <begin position="323"/>
        <end position="346"/>
    </location>
</feature>
<dbReference type="FunFam" id="2.70.150.10:FF:000003">
    <property type="entry name" value="Sodium/potassium-transporting ATPase subunit alpha"/>
    <property type="match status" value="1"/>
</dbReference>
<dbReference type="GO" id="GO:0046872">
    <property type="term" value="F:metal ion binding"/>
    <property type="evidence" value="ECO:0007669"/>
    <property type="project" value="UniProtKB-KW"/>
</dbReference>
<keyword evidence="11 20" id="KW-0630">Potassium</keyword>
<keyword evidence="15 20" id="KW-0406">Ion transport</keyword>
<dbReference type="GO" id="GO:0006883">
    <property type="term" value="P:intracellular sodium ion homeostasis"/>
    <property type="evidence" value="ECO:0007669"/>
    <property type="project" value="TreeGrafter"/>
</dbReference>
<evidence type="ECO:0000256" key="14">
    <source>
        <dbReference type="ARBA" id="ARBA00023053"/>
    </source>
</evidence>
<dbReference type="SFLD" id="SFLDS00003">
    <property type="entry name" value="Haloacid_Dehalogenase"/>
    <property type="match status" value="1"/>
</dbReference>
<dbReference type="Gene3D" id="3.40.1110.10">
    <property type="entry name" value="Calcium-transporting ATPase, cytoplasmic domain N"/>
    <property type="match status" value="1"/>
</dbReference>
<keyword evidence="20" id="KW-0479">Metal-binding</keyword>
<dbReference type="PRINTS" id="PR00121">
    <property type="entry name" value="NAKATPASE"/>
</dbReference>
<dbReference type="FunFam" id="3.40.50.1000:FF:000083">
    <property type="entry name" value="Sodium/potassium-transporting ATPase subunit alpha"/>
    <property type="match status" value="1"/>
</dbReference>
<dbReference type="InterPro" id="IPR023298">
    <property type="entry name" value="ATPase_P-typ_TM_dom_sf"/>
</dbReference>
<dbReference type="NCBIfam" id="TIGR01106">
    <property type="entry name" value="ATPase-IIC_X-K"/>
    <property type="match status" value="1"/>
</dbReference>
<evidence type="ECO:0000313" key="23">
    <source>
        <dbReference type="RefSeq" id="XP_018321819.1"/>
    </source>
</evidence>
<dbReference type="RefSeq" id="XP_018321819.1">
    <property type="nucleotide sequence ID" value="XM_018466317.1"/>
</dbReference>
<dbReference type="InterPro" id="IPR004014">
    <property type="entry name" value="ATPase_P-typ_cation-transptr_N"/>
</dbReference>
<dbReference type="Pfam" id="PF00690">
    <property type="entry name" value="Cation_ATPase_N"/>
    <property type="match status" value="1"/>
</dbReference>
<dbReference type="PANTHER" id="PTHR43294:SF13">
    <property type="entry name" value="SODIUM_POTASSIUM-TRANSPORTING ATPASE SUBUNIT ALPHA"/>
    <property type="match status" value="1"/>
</dbReference>
<dbReference type="Pfam" id="PF00689">
    <property type="entry name" value="Cation_ATPase_C"/>
    <property type="match status" value="1"/>
</dbReference>
<evidence type="ECO:0000256" key="3">
    <source>
        <dbReference type="ARBA" id="ARBA00022448"/>
    </source>
</evidence>
<keyword evidence="7" id="KW-0740">Sodium/potassium transport</keyword>
<proteinExistence type="inferred from homology"/>
<dbReference type="NCBIfam" id="TIGR01494">
    <property type="entry name" value="ATPase_P-type"/>
    <property type="match status" value="2"/>
</dbReference>
<dbReference type="OrthoDB" id="3352408at2759"/>
<keyword evidence="22" id="KW-1185">Reference proteome</keyword>
<keyword evidence="10 20" id="KW-0067">ATP-binding</keyword>
<dbReference type="SUPFAM" id="SSF81653">
    <property type="entry name" value="Calcium ATPase, transduction domain A"/>
    <property type="match status" value="1"/>
</dbReference>
<evidence type="ECO:0000256" key="12">
    <source>
        <dbReference type="ARBA" id="ARBA00022967"/>
    </source>
</evidence>
<evidence type="ECO:0000256" key="4">
    <source>
        <dbReference type="ARBA" id="ARBA00022475"/>
    </source>
</evidence>
<dbReference type="InterPro" id="IPR018303">
    <property type="entry name" value="ATPase_P-typ_P_site"/>
</dbReference>
<dbReference type="AlphaFoldDB" id="A0A1W4WCX3"/>
<dbReference type="SUPFAM" id="SSF81660">
    <property type="entry name" value="Metal cation-transporting ATPase, ATP-binding domain N"/>
    <property type="match status" value="1"/>
</dbReference>
<keyword evidence="6" id="KW-0597">Phosphoprotein</keyword>
<dbReference type="GO" id="GO:1990573">
    <property type="term" value="P:potassium ion import across plasma membrane"/>
    <property type="evidence" value="ECO:0007669"/>
    <property type="project" value="TreeGrafter"/>
</dbReference>
<dbReference type="InterPro" id="IPR050510">
    <property type="entry name" value="Cation_transp_ATPase_P-type"/>
</dbReference>
<keyword evidence="3 20" id="KW-0813">Transport</keyword>
<dbReference type="Gene3D" id="2.70.150.10">
    <property type="entry name" value="Calcium-transporting ATPase, cytoplasmic transduction domain A"/>
    <property type="match status" value="1"/>
</dbReference>
<evidence type="ECO:0000256" key="17">
    <source>
        <dbReference type="ARBA" id="ARBA00023201"/>
    </source>
</evidence>
<dbReference type="InterPro" id="IPR005775">
    <property type="entry name" value="P-type_ATPase_IIC"/>
</dbReference>
<dbReference type="GO" id="GO:0005524">
    <property type="term" value="F:ATP binding"/>
    <property type="evidence" value="ECO:0007669"/>
    <property type="project" value="UniProtKB-KW"/>
</dbReference>
<keyword evidence="14" id="KW-0915">Sodium</keyword>
<accession>A0A1W4WCX3</accession>
<evidence type="ECO:0000256" key="5">
    <source>
        <dbReference type="ARBA" id="ARBA00022538"/>
    </source>
</evidence>
<protein>
    <recommendedName>
        <fullName evidence="20">Sodium/potassium-transporting ATPase subunit alpha</fullName>
    </recommendedName>
</protein>
<dbReference type="SFLD" id="SFLDF00027">
    <property type="entry name" value="p-type_atpase"/>
    <property type="match status" value="1"/>
</dbReference>
<evidence type="ECO:0000256" key="7">
    <source>
        <dbReference type="ARBA" id="ARBA00022607"/>
    </source>
</evidence>
<evidence type="ECO:0000256" key="8">
    <source>
        <dbReference type="ARBA" id="ARBA00022692"/>
    </source>
</evidence>
<evidence type="ECO:0000256" key="18">
    <source>
        <dbReference type="ARBA" id="ARBA00037422"/>
    </source>
</evidence>
<dbReference type="InterPro" id="IPR023214">
    <property type="entry name" value="HAD_sf"/>
</dbReference>
<evidence type="ECO:0000256" key="2">
    <source>
        <dbReference type="ARBA" id="ARBA00006934"/>
    </source>
</evidence>
<evidence type="ECO:0000256" key="1">
    <source>
        <dbReference type="ARBA" id="ARBA00004651"/>
    </source>
</evidence>
<dbReference type="GO" id="GO:0030007">
    <property type="term" value="P:intracellular potassium ion homeostasis"/>
    <property type="evidence" value="ECO:0007669"/>
    <property type="project" value="TreeGrafter"/>
</dbReference>
<dbReference type="SUPFAM" id="SSF81665">
    <property type="entry name" value="Calcium ATPase, transmembrane domain M"/>
    <property type="match status" value="1"/>
</dbReference>
<dbReference type="GO" id="GO:0005391">
    <property type="term" value="F:P-type sodium:potassium-exchanging transporter activity"/>
    <property type="evidence" value="ECO:0007669"/>
    <property type="project" value="TreeGrafter"/>
</dbReference>
<dbReference type="GO" id="GO:0016887">
    <property type="term" value="F:ATP hydrolysis activity"/>
    <property type="evidence" value="ECO:0007669"/>
    <property type="project" value="InterPro"/>
</dbReference>
<keyword evidence="5 20" id="KW-0633">Potassium transport</keyword>
<dbReference type="GO" id="GO:0036376">
    <property type="term" value="P:sodium ion export across plasma membrane"/>
    <property type="evidence" value="ECO:0007669"/>
    <property type="project" value="TreeGrafter"/>
</dbReference>
<evidence type="ECO:0000256" key="11">
    <source>
        <dbReference type="ARBA" id="ARBA00022958"/>
    </source>
</evidence>
<keyword evidence="16 20" id="KW-0472">Membrane</keyword>
<dbReference type="SMART" id="SM00831">
    <property type="entry name" value="Cation_ATPase_N"/>
    <property type="match status" value="1"/>
</dbReference>
<dbReference type="Gene3D" id="3.40.50.1000">
    <property type="entry name" value="HAD superfamily/HAD-like"/>
    <property type="match status" value="1"/>
</dbReference>
<dbReference type="FunFam" id="3.40.50.1000:FF:000001">
    <property type="entry name" value="Phospholipid-transporting ATPase IC"/>
    <property type="match status" value="1"/>
</dbReference>
<feature type="domain" description="Cation-transporting P-type ATPase N-terminal" evidence="21">
    <location>
        <begin position="44"/>
        <end position="118"/>
    </location>
</feature>
<sequence length="1018" mass="112948">MFKRTRTRVSVRTSSSGRVQYSKTIVKEKDLEEIERDKAEYTTEDHIIELKVLLEKLRTNRKTGLTIDEADDRLKKYGPNCLVPNAAISKWSVLFHNFFGGFSSLLWMGSIMCFIGYAVARTSDPSVAEDKLYMGILLLIVVIVTGGYGFIQEVQSIKVIEGFANIVPKQATVIREGNEITLPAEELVVGDIVKFSMGNVVPADVRILEVQDLAVENSALTGESKPVGKSPDLTDINPMETENLAFFGTFVVQGTGKGVVIATGDKTAMGRIASLTTGIETQETEIKKDLKRFVHAITIIAFAIGIIFFVASLAIGYNIFQALLYFIGIVIANIPESLLITMTACLSLTAKRMKTKNCAIKNLQAIETLGSTSVICSDKTGTLTQNRMMVSHVFFDTIIHGVLNNQAYLNKKSEGLAALCRVATLCSRAEFKPGQENVPIDKREANGDATEIAVLKFVEKITGKTVQMKLDKPKVFEIPFNSSIKYQVSVHLKKDNQFLLVLKGAPERILNFCSTYYDGSAEVAMTATIKKSLEASVRNLGEMGERVLGFCDSQLPSQQYPPNFEFTSKNIPINNLRFVGLMSFLDPPRPNVPDAVARCKSAGIRVIMVTGDHPVTAAAVAKNVGILTDGNSPNFLTSTDDLTAVLQNDVESDIPSHIIVTGNDLRQLNAEELMVLVNSYQEIVFARTSPQQKLRIVEAFQQNGYIVAVTGDGVNDAPALKKANIGIAMGITGTDVAKEAADMILMDDNFASIVIGIEEGRLIFDNLKKSIAFLLTSNVPECVPFVLFVCCGIPQALSIIAIIAIDIGTDLWPSIALAYEKAEADIMLRKPRNYKEDKLVTWRLIVYAYFQIGLIQTFATMSCFFIMMSMHGWHIRSLMGIRDVWDNKVLNDVKDSYGIEWTYEERMTLQRRGFAVSYLTMVVTQIADLIVCKTRRLSIFQQGMSNWCLNLSIFFVLATAGLFVYTPAMKHVLQFEFVSWYFVMPSIPFGILIIIFDEVRKKLIRAKPGGWADRELYY</sequence>
<gene>
    <name evidence="23" type="primary">LOC108734671</name>
</gene>
<keyword evidence="13 20" id="KW-1133">Transmembrane helix</keyword>
<dbReference type="FunFam" id="1.20.1110.10:FF:000095">
    <property type="entry name" value="Sodium/potassium-transporting ATPase subunit alpha-1"/>
    <property type="match status" value="1"/>
</dbReference>
<keyword evidence="9 20" id="KW-0547">Nucleotide-binding</keyword>
<dbReference type="InterPro" id="IPR059000">
    <property type="entry name" value="ATPase_P-type_domA"/>
</dbReference>
<dbReference type="GO" id="GO:0005886">
    <property type="term" value="C:plasma membrane"/>
    <property type="evidence" value="ECO:0007669"/>
    <property type="project" value="UniProtKB-SubCell"/>
</dbReference>
<feature type="transmembrane region" description="Helical" evidence="20">
    <location>
        <begin position="840"/>
        <end position="868"/>
    </location>
</feature>
<dbReference type="Gene3D" id="1.20.1110.10">
    <property type="entry name" value="Calcium-transporting ATPase, transmembrane domain"/>
    <property type="match status" value="1"/>
</dbReference>
<dbReference type="Pfam" id="PF13246">
    <property type="entry name" value="Cation_ATPase"/>
    <property type="match status" value="1"/>
</dbReference>
<feature type="transmembrane region" description="Helical" evidence="20">
    <location>
        <begin position="293"/>
        <end position="317"/>
    </location>
</feature>
<evidence type="ECO:0000256" key="13">
    <source>
        <dbReference type="ARBA" id="ARBA00022989"/>
    </source>
</evidence>
<organism evidence="22 23">
    <name type="scientific">Agrilus planipennis</name>
    <name type="common">Emerald ash borer</name>
    <name type="synonym">Agrilus marcopoli</name>
    <dbReference type="NCBI Taxonomy" id="224129"/>
    <lineage>
        <taxon>Eukaryota</taxon>
        <taxon>Metazoa</taxon>
        <taxon>Ecdysozoa</taxon>
        <taxon>Arthropoda</taxon>
        <taxon>Hexapoda</taxon>
        <taxon>Insecta</taxon>
        <taxon>Pterygota</taxon>
        <taxon>Neoptera</taxon>
        <taxon>Endopterygota</taxon>
        <taxon>Coleoptera</taxon>
        <taxon>Polyphaga</taxon>
        <taxon>Elateriformia</taxon>
        <taxon>Buprestoidea</taxon>
        <taxon>Buprestidae</taxon>
        <taxon>Agrilinae</taxon>
        <taxon>Agrilus</taxon>
    </lineage>
</organism>
<dbReference type="PANTHER" id="PTHR43294">
    <property type="entry name" value="SODIUM/POTASSIUM-TRANSPORTING ATPASE SUBUNIT ALPHA"/>
    <property type="match status" value="1"/>
</dbReference>
<comment type="similarity">
    <text evidence="2 20">Belongs to the cation transport ATPase (P-type) (TC 3.A.3) family. Type IIC subfamily.</text>
</comment>
<evidence type="ECO:0000256" key="19">
    <source>
        <dbReference type="ARBA" id="ARBA00038795"/>
    </source>
</evidence>
<dbReference type="KEGG" id="apln:108734671"/>
<evidence type="ECO:0000256" key="9">
    <source>
        <dbReference type="ARBA" id="ARBA00022741"/>
    </source>
</evidence>
<evidence type="ECO:0000259" key="21">
    <source>
        <dbReference type="SMART" id="SM00831"/>
    </source>
</evidence>
<dbReference type="InterPro" id="IPR023299">
    <property type="entry name" value="ATPase_P-typ_cyto_dom_N"/>
</dbReference>
<dbReference type="SUPFAM" id="SSF56784">
    <property type="entry name" value="HAD-like"/>
    <property type="match status" value="1"/>
</dbReference>
<evidence type="ECO:0000313" key="22">
    <source>
        <dbReference type="Proteomes" id="UP000192223"/>
    </source>
</evidence>
<dbReference type="GeneID" id="108734671"/>
<feature type="transmembrane region" description="Helical" evidence="20">
    <location>
        <begin position="98"/>
        <end position="120"/>
    </location>
</feature>
<name>A0A1W4WCX3_AGRPL</name>